<gene>
    <name evidence="1" type="ORF">MKW98_028173</name>
</gene>
<evidence type="ECO:0000313" key="2">
    <source>
        <dbReference type="Proteomes" id="UP001202328"/>
    </source>
</evidence>
<accession>A0AAD4XMB7</accession>
<protein>
    <submittedName>
        <fullName evidence="1">Uncharacterized protein</fullName>
    </submittedName>
</protein>
<sequence length="91" mass="9945">MKSKSNDQRRVTSFSREIKGLQDAITAERCRKVEVDLAVTADLGTLQRLPGNRGGMRMHSKSALDEAHEGVYAVAEGIAMKSQLTVIGTKE</sequence>
<dbReference type="AlphaFoldDB" id="A0AAD4XMB7"/>
<proteinExistence type="predicted"/>
<keyword evidence="2" id="KW-1185">Reference proteome</keyword>
<reference evidence="1" key="1">
    <citation type="submission" date="2022-04" db="EMBL/GenBank/DDBJ databases">
        <title>A functionally conserved STORR gene fusion in Papaver species that diverged 16.8 million years ago.</title>
        <authorList>
            <person name="Catania T."/>
        </authorList>
    </citation>
    <scope>NUCLEOTIDE SEQUENCE</scope>
    <source>
        <strain evidence="1">S-188037</strain>
    </source>
</reference>
<organism evidence="1 2">
    <name type="scientific">Papaver atlanticum</name>
    <dbReference type="NCBI Taxonomy" id="357466"/>
    <lineage>
        <taxon>Eukaryota</taxon>
        <taxon>Viridiplantae</taxon>
        <taxon>Streptophyta</taxon>
        <taxon>Embryophyta</taxon>
        <taxon>Tracheophyta</taxon>
        <taxon>Spermatophyta</taxon>
        <taxon>Magnoliopsida</taxon>
        <taxon>Ranunculales</taxon>
        <taxon>Papaveraceae</taxon>
        <taxon>Papaveroideae</taxon>
        <taxon>Papaver</taxon>
    </lineage>
</organism>
<name>A0AAD4XMB7_9MAGN</name>
<comment type="caution">
    <text evidence="1">The sequence shown here is derived from an EMBL/GenBank/DDBJ whole genome shotgun (WGS) entry which is preliminary data.</text>
</comment>
<evidence type="ECO:0000313" key="1">
    <source>
        <dbReference type="EMBL" id="KAI3926037.1"/>
    </source>
</evidence>
<dbReference type="EMBL" id="JAJJMB010008071">
    <property type="protein sequence ID" value="KAI3926037.1"/>
    <property type="molecule type" value="Genomic_DNA"/>
</dbReference>
<dbReference type="Proteomes" id="UP001202328">
    <property type="component" value="Unassembled WGS sequence"/>
</dbReference>
<feature type="non-terminal residue" evidence="1">
    <location>
        <position position="91"/>
    </location>
</feature>